<organism evidence="3 4">
    <name type="scientific">Giardia muris</name>
    <dbReference type="NCBI Taxonomy" id="5742"/>
    <lineage>
        <taxon>Eukaryota</taxon>
        <taxon>Metamonada</taxon>
        <taxon>Diplomonadida</taxon>
        <taxon>Hexamitidae</taxon>
        <taxon>Giardiinae</taxon>
        <taxon>Giardia</taxon>
    </lineage>
</organism>
<evidence type="ECO:0000313" key="4">
    <source>
        <dbReference type="Proteomes" id="UP000315496"/>
    </source>
</evidence>
<gene>
    <name evidence="3" type="ORF">GMRT_15562</name>
</gene>
<feature type="coiled-coil region" evidence="1">
    <location>
        <begin position="23"/>
        <end position="90"/>
    </location>
</feature>
<keyword evidence="4" id="KW-1185">Reference proteome</keyword>
<keyword evidence="1" id="KW-0175">Coiled coil</keyword>
<accession>A0A4Z1SSG7</accession>
<dbReference type="EMBL" id="VDLU01000002">
    <property type="protein sequence ID" value="TNJ28846.1"/>
    <property type="molecule type" value="Genomic_DNA"/>
</dbReference>
<feature type="region of interest" description="Disordered" evidence="2">
    <location>
        <begin position="1"/>
        <end position="20"/>
    </location>
</feature>
<comment type="caution">
    <text evidence="3">The sequence shown here is derived from an EMBL/GenBank/DDBJ whole genome shotgun (WGS) entry which is preliminary data.</text>
</comment>
<dbReference type="VEuPathDB" id="GiardiaDB:GMRT_15562"/>
<evidence type="ECO:0000313" key="3">
    <source>
        <dbReference type="EMBL" id="TNJ28846.1"/>
    </source>
</evidence>
<dbReference type="AlphaFoldDB" id="A0A4Z1SSG7"/>
<reference evidence="3 4" key="1">
    <citation type="submission" date="2019-05" db="EMBL/GenBank/DDBJ databases">
        <title>The compact genome of Giardia muris reveals important steps in the evolution of intestinal protozoan parasites.</title>
        <authorList>
            <person name="Xu F."/>
            <person name="Jimenez-Gonzalez A."/>
            <person name="Einarsson E."/>
            <person name="Astvaldsson A."/>
            <person name="Peirasmaki D."/>
            <person name="Eckmann L."/>
            <person name="Andersson J.O."/>
            <person name="Svard S.G."/>
            <person name="Jerlstrom-Hultqvist J."/>
        </authorList>
    </citation>
    <scope>NUCLEOTIDE SEQUENCE [LARGE SCALE GENOMIC DNA]</scope>
    <source>
        <strain evidence="3 4">Roberts-Thomson</strain>
    </source>
</reference>
<proteinExistence type="predicted"/>
<sequence>MFFGNCPTEPQKISGTGVGLSASEAMEQQLRVFREDVRALLDKHLSETIRFFSSRDSALSQTLSRVEERLERTEAAVDTALRELQSVKAAVDALSSSISGMQVEIKASKVSAYQSPMVDLRESGPRVTRTQAYLESPEETTPSLVNIICHRPRGS</sequence>
<dbReference type="Proteomes" id="UP000315496">
    <property type="component" value="Chromosome 2"/>
</dbReference>
<protein>
    <submittedName>
        <fullName evidence="3">Uncharacterized protein</fullName>
    </submittedName>
</protein>
<evidence type="ECO:0000256" key="1">
    <source>
        <dbReference type="SAM" id="Coils"/>
    </source>
</evidence>
<name>A0A4Z1SSG7_GIAMU</name>
<evidence type="ECO:0000256" key="2">
    <source>
        <dbReference type="SAM" id="MobiDB-lite"/>
    </source>
</evidence>